<dbReference type="Gene3D" id="3.80.10.10">
    <property type="entry name" value="Ribonuclease Inhibitor"/>
    <property type="match status" value="1"/>
</dbReference>
<protein>
    <submittedName>
        <fullName evidence="2">Uncharacterized protein</fullName>
    </submittedName>
</protein>
<evidence type="ECO:0000256" key="1">
    <source>
        <dbReference type="SAM" id="MobiDB-lite"/>
    </source>
</evidence>
<dbReference type="EMBL" id="JAAAUY010000636">
    <property type="protein sequence ID" value="KAF9327719.1"/>
    <property type="molecule type" value="Genomic_DNA"/>
</dbReference>
<dbReference type="Proteomes" id="UP000696485">
    <property type="component" value="Unassembled WGS sequence"/>
</dbReference>
<dbReference type="InterPro" id="IPR032675">
    <property type="entry name" value="LRR_dom_sf"/>
</dbReference>
<proteinExistence type="predicted"/>
<organism evidence="2 3">
    <name type="scientific">Podila minutissima</name>
    <dbReference type="NCBI Taxonomy" id="64525"/>
    <lineage>
        <taxon>Eukaryota</taxon>
        <taxon>Fungi</taxon>
        <taxon>Fungi incertae sedis</taxon>
        <taxon>Mucoromycota</taxon>
        <taxon>Mortierellomycotina</taxon>
        <taxon>Mortierellomycetes</taxon>
        <taxon>Mortierellales</taxon>
        <taxon>Mortierellaceae</taxon>
        <taxon>Podila</taxon>
    </lineage>
</organism>
<sequence>MPLPEECLWLIIFYLRYERATLHSLLLASRTLFRISVSFLYASPFRLLHNEPNLHWTVVEKTRRYDRLLHLLISSSSLLQEDNQSTSSETRPNKPRAPSKLPTYGPEASQLPSPATVNYLRYYTDMFHYPMMHETFMTLFPTIPNCYHDDVVWYRSMVEIHNRIELAMLDRLAPQLLTLTITLPMQVPRIKLPWLSSIRRLEILGTEKGLYTDFHLETEKSIVLGNPPRPTANRSAMSRLDKMLTFIQDHQRRFGTLRELQIDNKIVFPSKQPGSRLIELVEAMGDNLEVLDVRHWPEAVFYLDRIPVQNLRTLFLHTLKQPEQVLQVSGSMSTFLNSCPKLQEISMYVNTKDTFEAWRPERFVAVHTAEQRRQDALGPKSMTSLTRIELAGLAEDVIVVVNEAAELFGPTLEHLTVRSWFNGKLMTTPLSWTSSLARLESLDLEGEVAWTFDYTSLLNCTTLSKIRLAFTGPVPSRSLKKQPAIDILTRIFGLQKLDLVGKWETLSNRGWTSVINRMHQLERLDLVGCEGLQAEQVAHLVKELFAESERWQLNNEMQRVDLGQDGDGLPLSSDSLVYQHYYGQSRLRWVIVSKHLEDAILRCWHAYGRTMGLYSPFVRSSFERVRFTYVSLARPSR</sequence>
<accession>A0A9P5VJR2</accession>
<gene>
    <name evidence="2" type="ORF">BG006_009019</name>
</gene>
<comment type="caution">
    <text evidence="2">The sequence shown here is derived from an EMBL/GenBank/DDBJ whole genome shotgun (WGS) entry which is preliminary data.</text>
</comment>
<evidence type="ECO:0000313" key="2">
    <source>
        <dbReference type="EMBL" id="KAF9327719.1"/>
    </source>
</evidence>
<keyword evidence="3" id="KW-1185">Reference proteome</keyword>
<feature type="region of interest" description="Disordered" evidence="1">
    <location>
        <begin position="80"/>
        <end position="109"/>
    </location>
</feature>
<reference evidence="2" key="1">
    <citation type="journal article" date="2020" name="Fungal Divers.">
        <title>Resolving the Mortierellaceae phylogeny through synthesis of multi-gene phylogenetics and phylogenomics.</title>
        <authorList>
            <person name="Vandepol N."/>
            <person name="Liber J."/>
            <person name="Desiro A."/>
            <person name="Na H."/>
            <person name="Kennedy M."/>
            <person name="Barry K."/>
            <person name="Grigoriev I.V."/>
            <person name="Miller A.N."/>
            <person name="O'Donnell K."/>
            <person name="Stajich J.E."/>
            <person name="Bonito G."/>
        </authorList>
    </citation>
    <scope>NUCLEOTIDE SEQUENCE</scope>
    <source>
        <strain evidence="2">NVP1</strain>
    </source>
</reference>
<name>A0A9P5VJR2_9FUNG</name>
<evidence type="ECO:0000313" key="3">
    <source>
        <dbReference type="Proteomes" id="UP000696485"/>
    </source>
</evidence>
<dbReference type="SUPFAM" id="SSF52047">
    <property type="entry name" value="RNI-like"/>
    <property type="match status" value="1"/>
</dbReference>
<feature type="compositionally biased region" description="Polar residues" evidence="1">
    <location>
        <begin position="80"/>
        <end position="90"/>
    </location>
</feature>
<dbReference type="AlphaFoldDB" id="A0A9P5VJR2"/>